<dbReference type="OrthoDB" id="5868911at2759"/>
<feature type="compositionally biased region" description="Polar residues" evidence="1">
    <location>
        <begin position="155"/>
        <end position="171"/>
    </location>
</feature>
<accession>W2SJD4</accession>
<feature type="domain" description="DUF5641" evidence="2">
    <location>
        <begin position="57"/>
        <end position="121"/>
    </location>
</feature>
<gene>
    <name evidence="3" type="ORF">NECAME_15106</name>
</gene>
<feature type="region of interest" description="Disordered" evidence="1">
    <location>
        <begin position="148"/>
        <end position="191"/>
    </location>
</feature>
<evidence type="ECO:0000313" key="3">
    <source>
        <dbReference type="EMBL" id="ETN69749.1"/>
    </source>
</evidence>
<proteinExistence type="predicted"/>
<dbReference type="EMBL" id="KI669053">
    <property type="protein sequence ID" value="ETN69749.1"/>
    <property type="molecule type" value="Genomic_DNA"/>
</dbReference>
<evidence type="ECO:0000259" key="2">
    <source>
        <dbReference type="Pfam" id="PF18701"/>
    </source>
</evidence>
<dbReference type="Proteomes" id="UP000053676">
    <property type="component" value="Unassembled WGS sequence"/>
</dbReference>
<dbReference type="AlphaFoldDB" id="W2SJD4"/>
<reference evidence="4" key="1">
    <citation type="journal article" date="2014" name="Nat. Genet.">
        <title>Genome of the human hookworm Necator americanus.</title>
        <authorList>
            <person name="Tang Y.T."/>
            <person name="Gao X."/>
            <person name="Rosa B.A."/>
            <person name="Abubucker S."/>
            <person name="Hallsworth-Pepin K."/>
            <person name="Martin J."/>
            <person name="Tyagi R."/>
            <person name="Heizer E."/>
            <person name="Zhang X."/>
            <person name="Bhonagiri-Palsikar V."/>
            <person name="Minx P."/>
            <person name="Warren W.C."/>
            <person name="Wang Q."/>
            <person name="Zhan B."/>
            <person name="Hotez P.J."/>
            <person name="Sternberg P.W."/>
            <person name="Dougall A."/>
            <person name="Gaze S.T."/>
            <person name="Mulvenna J."/>
            <person name="Sotillo J."/>
            <person name="Ranganathan S."/>
            <person name="Rabelo E.M."/>
            <person name="Wilson R.K."/>
            <person name="Felgner P.L."/>
            <person name="Bethony J."/>
            <person name="Hawdon J.M."/>
            <person name="Gasser R.B."/>
            <person name="Loukas A."/>
            <person name="Mitreva M."/>
        </authorList>
    </citation>
    <scope>NUCLEOTIDE SEQUENCE [LARGE SCALE GENOMIC DNA]</scope>
</reference>
<dbReference type="InterPro" id="IPR040676">
    <property type="entry name" value="DUF5641"/>
</dbReference>
<organism evidence="3 4">
    <name type="scientific">Necator americanus</name>
    <name type="common">Human hookworm</name>
    <dbReference type="NCBI Taxonomy" id="51031"/>
    <lineage>
        <taxon>Eukaryota</taxon>
        <taxon>Metazoa</taxon>
        <taxon>Ecdysozoa</taxon>
        <taxon>Nematoda</taxon>
        <taxon>Chromadorea</taxon>
        <taxon>Rhabditida</taxon>
        <taxon>Rhabditina</taxon>
        <taxon>Rhabditomorpha</taxon>
        <taxon>Strongyloidea</taxon>
        <taxon>Ancylostomatidae</taxon>
        <taxon>Bunostominae</taxon>
        <taxon>Necator</taxon>
    </lineage>
</organism>
<keyword evidence="4" id="KW-1185">Reference proteome</keyword>
<sequence>MYKSLGKMTRSREQLGTLIIEIKGMLNTRPLTIPTNATPAERLASQTKLQVIQAMESSNKIAEQFWQQWQQQYLTSLREKYQREVTTKRGSRITPKEGQEVLICDALQPRHTRKMGRVDEASVVLPSRRRVRRSLNLLVPLELDDVEMNEDLEATSPQQTPGSSSETTQETMVDDLPLGTEPSRYNPHQTR</sequence>
<name>W2SJD4_NECAM</name>
<dbReference type="Pfam" id="PF18701">
    <property type="entry name" value="DUF5641"/>
    <property type="match status" value="1"/>
</dbReference>
<dbReference type="KEGG" id="nai:NECAME_15106"/>
<protein>
    <recommendedName>
        <fullName evidence="2">DUF5641 domain-containing protein</fullName>
    </recommendedName>
</protein>
<evidence type="ECO:0000313" key="4">
    <source>
        <dbReference type="Proteomes" id="UP000053676"/>
    </source>
</evidence>
<feature type="non-terminal residue" evidence="3">
    <location>
        <position position="191"/>
    </location>
</feature>
<evidence type="ECO:0000256" key="1">
    <source>
        <dbReference type="SAM" id="MobiDB-lite"/>
    </source>
</evidence>